<sequence length="348" mass="37632">HDGLTGLPNRTALLEHLERALRRAHRDGRRIGVLFLDLDGFKAINDTLGHQTGDDLLRATATRLARAVRPGDVVGRLAGDEFAVLCEAVDGPADLEAIAERILATLETPSRLLGHCVVATGSVGLALSGPDLQDGEKLLNAADIAMYAAKRDGPGRHRFFQESMRTRLMDQLTRADDLRRAQDAHELTLRYQPIRTPGGALAGAEAIPHWQQPSNGLLRLDEILPRLRQADLRVSIIRWALGAGRWALGAGRWALGTAGRAASGEPGWPDPPPDEPPPLLMVAAWGPCITGERFVPELATLLRDTGGDTRYRLCLELDEDELGTGRPAVTAALADIRRLGVLVCVGDF</sequence>
<dbReference type="CDD" id="cd01949">
    <property type="entry name" value="GGDEF"/>
    <property type="match status" value="1"/>
</dbReference>
<dbReference type="InterPro" id="IPR043128">
    <property type="entry name" value="Rev_trsase/Diguanyl_cyclase"/>
</dbReference>
<dbReference type="Gene3D" id="3.30.70.270">
    <property type="match status" value="1"/>
</dbReference>
<dbReference type="PANTHER" id="PTHR44757">
    <property type="entry name" value="DIGUANYLATE CYCLASE DGCP"/>
    <property type="match status" value="1"/>
</dbReference>
<keyword evidence="4" id="KW-1185">Reference proteome</keyword>
<dbReference type="SUPFAM" id="SSF55073">
    <property type="entry name" value="Nucleotide cyclase"/>
    <property type="match status" value="1"/>
</dbReference>
<dbReference type="RefSeq" id="WP_136449741.1">
    <property type="nucleotide sequence ID" value="NZ_SSXH01001097.1"/>
</dbReference>
<dbReference type="InterPro" id="IPR000160">
    <property type="entry name" value="GGDEF_dom"/>
</dbReference>
<dbReference type="SMART" id="SM00267">
    <property type="entry name" value="GGDEF"/>
    <property type="match status" value="1"/>
</dbReference>
<dbReference type="PROSITE" id="PS50883">
    <property type="entry name" value="EAL"/>
    <property type="match status" value="1"/>
</dbReference>
<feature type="non-terminal residue" evidence="3">
    <location>
        <position position="1"/>
    </location>
</feature>
<dbReference type="InterPro" id="IPR001633">
    <property type="entry name" value="EAL_dom"/>
</dbReference>
<dbReference type="Proteomes" id="UP000305282">
    <property type="component" value="Unassembled WGS sequence"/>
</dbReference>
<dbReference type="InterPro" id="IPR052155">
    <property type="entry name" value="Biofilm_reg_signaling"/>
</dbReference>
<dbReference type="Pfam" id="PF00563">
    <property type="entry name" value="EAL"/>
    <property type="match status" value="1"/>
</dbReference>
<dbReference type="PANTHER" id="PTHR44757:SF2">
    <property type="entry name" value="BIOFILM ARCHITECTURE MAINTENANCE PROTEIN MBAA"/>
    <property type="match status" value="1"/>
</dbReference>
<dbReference type="Gene3D" id="3.20.20.450">
    <property type="entry name" value="EAL domain"/>
    <property type="match status" value="1"/>
</dbReference>
<dbReference type="AlphaFoldDB" id="A0A4S5B5Z0"/>
<dbReference type="NCBIfam" id="TIGR00254">
    <property type="entry name" value="GGDEF"/>
    <property type="match status" value="1"/>
</dbReference>
<dbReference type="SUPFAM" id="SSF141868">
    <property type="entry name" value="EAL domain-like"/>
    <property type="match status" value="1"/>
</dbReference>
<reference evidence="3 4" key="1">
    <citation type="submission" date="2019-04" db="EMBL/GenBank/DDBJ databases">
        <title>Draft genome sequences for three unisolated Alnus-infective Frankia Sp+ strains, AgTrS, AiOr and AvVan, the first sequenced Frankia strains able to sporulate in-planta.</title>
        <authorList>
            <person name="Bethencourt L."/>
            <person name="Vautrin F."/>
            <person name="Taib N."/>
            <person name="Dubost A."/>
            <person name="Castro-Garcia L."/>
            <person name="Imbaud O."/>
            <person name="Abrouk D."/>
            <person name="Fournier P."/>
            <person name="Briolay J."/>
            <person name="Nguyen A."/>
            <person name="Normand P."/>
            <person name="Fernandez M.P."/>
            <person name="Brochier-Armanet C."/>
            <person name="Herrera-Belaroussi A."/>
        </authorList>
    </citation>
    <scope>NUCLEOTIDE SEQUENCE [LARGE SCALE GENOMIC DNA]</scope>
    <source>
        <strain evidence="3 4">AvVan</strain>
    </source>
</reference>
<name>A0A4S5B5Z0_9ACTN</name>
<feature type="domain" description="EAL" evidence="1">
    <location>
        <begin position="171"/>
        <end position="348"/>
    </location>
</feature>
<feature type="domain" description="GGDEF" evidence="2">
    <location>
        <begin position="29"/>
        <end position="162"/>
    </location>
</feature>
<organism evidence="3 4">
    <name type="scientific">Candidatus Frankia alpina</name>
    <dbReference type="NCBI Taxonomy" id="2699483"/>
    <lineage>
        <taxon>Bacteria</taxon>
        <taxon>Bacillati</taxon>
        <taxon>Actinomycetota</taxon>
        <taxon>Actinomycetes</taxon>
        <taxon>Frankiales</taxon>
        <taxon>Frankiaceae</taxon>
        <taxon>Frankia</taxon>
    </lineage>
</organism>
<evidence type="ECO:0000313" key="3">
    <source>
        <dbReference type="EMBL" id="THJ25633.1"/>
    </source>
</evidence>
<evidence type="ECO:0000313" key="4">
    <source>
        <dbReference type="Proteomes" id="UP000305282"/>
    </source>
</evidence>
<proteinExistence type="predicted"/>
<dbReference type="PROSITE" id="PS50887">
    <property type="entry name" value="GGDEF"/>
    <property type="match status" value="1"/>
</dbReference>
<evidence type="ECO:0000259" key="1">
    <source>
        <dbReference type="PROSITE" id="PS50883"/>
    </source>
</evidence>
<dbReference type="OrthoDB" id="118142at2"/>
<dbReference type="Pfam" id="PF00990">
    <property type="entry name" value="GGDEF"/>
    <property type="match status" value="1"/>
</dbReference>
<evidence type="ECO:0000259" key="2">
    <source>
        <dbReference type="PROSITE" id="PS50887"/>
    </source>
</evidence>
<accession>A0A4S5B5Z0</accession>
<protein>
    <submittedName>
        <fullName evidence="3">Diguanylate cyclase</fullName>
    </submittedName>
</protein>
<feature type="non-terminal residue" evidence="3">
    <location>
        <position position="348"/>
    </location>
</feature>
<comment type="caution">
    <text evidence="3">The sequence shown here is derived from an EMBL/GenBank/DDBJ whole genome shotgun (WGS) entry which is preliminary data.</text>
</comment>
<gene>
    <name evidence="3" type="ORF">E7Y31_23355</name>
</gene>
<dbReference type="InterPro" id="IPR035919">
    <property type="entry name" value="EAL_sf"/>
</dbReference>
<dbReference type="InterPro" id="IPR029787">
    <property type="entry name" value="Nucleotide_cyclase"/>
</dbReference>
<dbReference type="EMBL" id="SSXH01001097">
    <property type="protein sequence ID" value="THJ25633.1"/>
    <property type="molecule type" value="Genomic_DNA"/>
</dbReference>